<name>A0A9X8N0P7_9ACTN</name>
<proteinExistence type="predicted"/>
<sequence>MSLREALRAAPLVEDVPGVHLLAVGHEWDVVRVSADTGFLALSQLRAADEQLGPVLYDRPGNYLYFAVPTGSRGTWAGLPVHLLHKGSWLVAPNPYRCDEWFGGWCELPDDERLTAPETLRRALEHQQIAPAPQPKIVAREDRQEWKPSNAPVLTPTLDASPRALLPRSARHRS</sequence>
<evidence type="ECO:0008006" key="4">
    <source>
        <dbReference type="Google" id="ProtNLM"/>
    </source>
</evidence>
<evidence type="ECO:0000256" key="1">
    <source>
        <dbReference type="SAM" id="MobiDB-lite"/>
    </source>
</evidence>
<dbReference type="AlphaFoldDB" id="A0A9X8N0P7"/>
<comment type="caution">
    <text evidence="2">The sequence shown here is derived from an EMBL/GenBank/DDBJ whole genome shotgun (WGS) entry which is preliminary data.</text>
</comment>
<gene>
    <name evidence="2" type="ORF">SAMN05216268_1122</name>
</gene>
<evidence type="ECO:0000313" key="3">
    <source>
        <dbReference type="Proteomes" id="UP000184388"/>
    </source>
</evidence>
<accession>A0A9X8N0P7</accession>
<reference evidence="3" key="1">
    <citation type="submission" date="2016-11" db="EMBL/GenBank/DDBJ databases">
        <authorList>
            <person name="Jaros S."/>
            <person name="Januszkiewicz K."/>
            <person name="Wedrychowicz H."/>
        </authorList>
    </citation>
    <scope>NUCLEOTIDE SEQUENCE [LARGE SCALE GENOMIC DNA]</scope>
    <source>
        <strain evidence="3">CGMCC 4.3555</strain>
    </source>
</reference>
<evidence type="ECO:0000313" key="2">
    <source>
        <dbReference type="EMBL" id="SHM56656.1"/>
    </source>
</evidence>
<dbReference type="EMBL" id="FRBK01000012">
    <property type="protein sequence ID" value="SHM56656.1"/>
    <property type="molecule type" value="Genomic_DNA"/>
</dbReference>
<dbReference type="RefSeq" id="WP_073446386.1">
    <property type="nucleotide sequence ID" value="NZ_FRBK01000012.1"/>
</dbReference>
<protein>
    <recommendedName>
        <fullName evidence="4">Bifunctional DNA primase/polymerase, N-terminal</fullName>
    </recommendedName>
</protein>
<dbReference type="Proteomes" id="UP000184388">
    <property type="component" value="Unassembled WGS sequence"/>
</dbReference>
<feature type="region of interest" description="Disordered" evidence="1">
    <location>
        <begin position="131"/>
        <end position="174"/>
    </location>
</feature>
<organism evidence="2 3">
    <name type="scientific">Streptomyces yunnanensis</name>
    <dbReference type="NCBI Taxonomy" id="156453"/>
    <lineage>
        <taxon>Bacteria</taxon>
        <taxon>Bacillati</taxon>
        <taxon>Actinomycetota</taxon>
        <taxon>Actinomycetes</taxon>
        <taxon>Kitasatosporales</taxon>
        <taxon>Streptomycetaceae</taxon>
        <taxon>Streptomyces</taxon>
    </lineage>
</organism>